<dbReference type="Pfam" id="PF02237">
    <property type="entry name" value="BPL_C"/>
    <property type="match status" value="1"/>
</dbReference>
<evidence type="ECO:0000259" key="5">
    <source>
        <dbReference type="Pfam" id="PF02237"/>
    </source>
</evidence>
<sequence length="379" mass="40266">MLSMDTPTVGHKPGTSRRGLDTAALGERLRGIGFTPFFTDATGSTNTDLVEAVWAEGERGSREVTGAKSLNFYNQTGEVPHLSVLLAEEQLAGRGRMGRRWTAPRHSQVIASVVLRLNGIPADSVGLLPLLTGMAIAQGVRTASESAGRELSAELKWPNDVLICGRKLAGILVEAAKVDMGEANGGQRGPLLKEAVVVLGFGVNYDLAADELPVAHATSIALEAEQLAKNHATDQLIDQRVSNQRSSSGRVSSEGTPSSAAGLEVAIPGREAVIFHILENLERDVARFRQLGGAPEAIMGRYRQLSATIGTRVKAFLPGDEFVTGMAVDVDTSGELVIQVETHEGKRAIAPGQRLTVAAGDVEHLRSADISRHSEWGYA</sequence>
<dbReference type="EC" id="6.3.4.15" evidence="3"/>
<dbReference type="InterPro" id="IPR004408">
    <property type="entry name" value="Biotin_CoA_COase_ligase"/>
</dbReference>
<evidence type="ECO:0000313" key="7">
    <source>
        <dbReference type="EMBL" id="AEI10103.1"/>
    </source>
</evidence>
<feature type="region of interest" description="Disordered" evidence="4">
    <location>
        <begin position="234"/>
        <end position="260"/>
    </location>
</feature>
<feature type="domain" description="Biotin protein ligase C-terminal" evidence="5">
    <location>
        <begin position="308"/>
        <end position="364"/>
    </location>
</feature>
<evidence type="ECO:0000256" key="3">
    <source>
        <dbReference type="ARBA" id="ARBA00024227"/>
    </source>
</evidence>
<dbReference type="InterPro" id="IPR003142">
    <property type="entry name" value="BPL_C"/>
</dbReference>
<feature type="region of interest" description="Disordered" evidence="4">
    <location>
        <begin position="1"/>
        <end position="21"/>
    </location>
</feature>
<evidence type="ECO:0000256" key="1">
    <source>
        <dbReference type="ARBA" id="ARBA00022598"/>
    </source>
</evidence>
<keyword evidence="8" id="KW-1185">Reference proteome</keyword>
<proteinExistence type="predicted"/>
<dbReference type="eggNOG" id="COG0340">
    <property type="taxonomic scope" value="Bacteria"/>
</dbReference>
<dbReference type="PANTHER" id="PTHR12835">
    <property type="entry name" value="BIOTIN PROTEIN LIGASE"/>
    <property type="match status" value="1"/>
</dbReference>
<dbReference type="KEGG" id="crd:CRES_1751"/>
<dbReference type="PANTHER" id="PTHR12835:SF5">
    <property type="entry name" value="BIOTIN--PROTEIN LIGASE"/>
    <property type="match status" value="1"/>
</dbReference>
<dbReference type="InterPro" id="IPR004143">
    <property type="entry name" value="BPL_LPL_catalytic"/>
</dbReference>
<reference evidence="7 8" key="1">
    <citation type="journal article" date="2012" name="BMC Genomics">
        <title>Complete genome sequence, lifestyle, and multi-drug resistance of the human pathogen Corynebacterium resistens DSM 45100 isolated from blood samples of a leukemia patient.</title>
        <authorList>
            <person name="Schroder J."/>
            <person name="Maus I."/>
            <person name="Meyer K."/>
            <person name="Wordemann S."/>
            <person name="Blom J."/>
            <person name="Jaenicke S."/>
            <person name="Schneider J."/>
            <person name="Trost E."/>
            <person name="Tauch A."/>
        </authorList>
    </citation>
    <scope>NUCLEOTIDE SEQUENCE [LARGE SCALE GENOMIC DNA]</scope>
    <source>
        <strain evidence="8">DSM 45100 / JCM 12819 / CCUG 50093 / GTC 2026 / SICGH 158</strain>
    </source>
</reference>
<dbReference type="Proteomes" id="UP000000492">
    <property type="component" value="Chromosome"/>
</dbReference>
<evidence type="ECO:0000256" key="2">
    <source>
        <dbReference type="ARBA" id="ARBA00023267"/>
    </source>
</evidence>
<dbReference type="EMBL" id="CP002857">
    <property type="protein sequence ID" value="AEI10103.1"/>
    <property type="molecule type" value="Genomic_DNA"/>
</dbReference>
<keyword evidence="1 7" id="KW-0436">Ligase</keyword>
<gene>
    <name evidence="7" type="primary">birA</name>
    <name evidence="7" type="ordered locus">CRES_1751</name>
</gene>
<dbReference type="InterPro" id="IPR045864">
    <property type="entry name" value="aa-tRNA-synth_II/BPL/LPL"/>
</dbReference>
<evidence type="ECO:0000259" key="6">
    <source>
        <dbReference type="Pfam" id="PF03099"/>
    </source>
</evidence>
<protein>
    <recommendedName>
        <fullName evidence="3">biotin--[biotin carboxyl-carrier protein] ligase</fullName>
        <ecNumber evidence="3">6.3.4.15</ecNumber>
    </recommendedName>
</protein>
<dbReference type="Pfam" id="PF03099">
    <property type="entry name" value="BPL_LplA_LipB"/>
    <property type="match status" value="1"/>
</dbReference>
<evidence type="ECO:0000256" key="4">
    <source>
        <dbReference type="SAM" id="MobiDB-lite"/>
    </source>
</evidence>
<evidence type="ECO:0000313" key="8">
    <source>
        <dbReference type="Proteomes" id="UP000000492"/>
    </source>
</evidence>
<keyword evidence="2" id="KW-0092">Biotin</keyword>
<dbReference type="STRING" id="662755.CRES_1751"/>
<accession>F8E1F1</accession>
<dbReference type="HOGENOM" id="CLU_051096_5_0_11"/>
<feature type="compositionally biased region" description="Low complexity" evidence="4">
    <location>
        <begin position="239"/>
        <end position="259"/>
    </location>
</feature>
<dbReference type="AlphaFoldDB" id="F8E1F1"/>
<dbReference type="SUPFAM" id="SSF55681">
    <property type="entry name" value="Class II aaRS and biotin synthetases"/>
    <property type="match status" value="1"/>
</dbReference>
<organism evidence="7 8">
    <name type="scientific">Corynebacterium resistens (strain DSM 45100 / JCM 12819 / GTC 2026 / SICGH 158)</name>
    <dbReference type="NCBI Taxonomy" id="662755"/>
    <lineage>
        <taxon>Bacteria</taxon>
        <taxon>Bacillati</taxon>
        <taxon>Actinomycetota</taxon>
        <taxon>Actinomycetes</taxon>
        <taxon>Mycobacteriales</taxon>
        <taxon>Corynebacteriaceae</taxon>
        <taxon>Corynebacterium</taxon>
    </lineage>
</organism>
<name>F8E1F1_CORRG</name>
<dbReference type="GO" id="GO:0004077">
    <property type="term" value="F:biotin--[biotin carboxyl-carrier protein] ligase activity"/>
    <property type="evidence" value="ECO:0007669"/>
    <property type="project" value="UniProtKB-EC"/>
</dbReference>
<dbReference type="GO" id="GO:0005737">
    <property type="term" value="C:cytoplasm"/>
    <property type="evidence" value="ECO:0007669"/>
    <property type="project" value="TreeGrafter"/>
</dbReference>
<dbReference type="Gene3D" id="2.30.30.100">
    <property type="match status" value="1"/>
</dbReference>
<feature type="domain" description="BPL/LPL catalytic" evidence="6">
    <location>
        <begin position="78"/>
        <end position="177"/>
    </location>
</feature>
<dbReference type="CDD" id="cd16442">
    <property type="entry name" value="BPL"/>
    <property type="match status" value="1"/>
</dbReference>
<dbReference type="Gene3D" id="3.30.930.10">
    <property type="entry name" value="Bira Bifunctional Protein, Domain 2"/>
    <property type="match status" value="1"/>
</dbReference>